<name>A0A3P1TEH7_9ACTN</name>
<dbReference type="Proteomes" id="UP000280819">
    <property type="component" value="Unassembled WGS sequence"/>
</dbReference>
<gene>
    <name evidence="9" type="ORF">EII34_02190</name>
</gene>
<keyword evidence="3" id="KW-1003">Cell membrane</keyword>
<keyword evidence="2 7" id="KW-0813">Transport</keyword>
<evidence type="ECO:0000256" key="1">
    <source>
        <dbReference type="ARBA" id="ARBA00004651"/>
    </source>
</evidence>
<evidence type="ECO:0000256" key="3">
    <source>
        <dbReference type="ARBA" id="ARBA00022475"/>
    </source>
</evidence>
<dbReference type="CDD" id="cd06261">
    <property type="entry name" value="TM_PBP2"/>
    <property type="match status" value="1"/>
</dbReference>
<keyword evidence="5 7" id="KW-1133">Transmembrane helix</keyword>
<dbReference type="SUPFAM" id="SSF161098">
    <property type="entry name" value="MetI-like"/>
    <property type="match status" value="1"/>
</dbReference>
<evidence type="ECO:0000313" key="9">
    <source>
        <dbReference type="EMBL" id="RRD07316.1"/>
    </source>
</evidence>
<comment type="caution">
    <text evidence="9">The sequence shown here is derived from an EMBL/GenBank/DDBJ whole genome shotgun (WGS) entry which is preliminary data.</text>
</comment>
<dbReference type="InterPro" id="IPR035906">
    <property type="entry name" value="MetI-like_sf"/>
</dbReference>
<evidence type="ECO:0000259" key="8">
    <source>
        <dbReference type="PROSITE" id="PS50928"/>
    </source>
</evidence>
<feature type="transmembrane region" description="Helical" evidence="7">
    <location>
        <begin position="242"/>
        <end position="265"/>
    </location>
</feature>
<dbReference type="GO" id="GO:0055085">
    <property type="term" value="P:transmembrane transport"/>
    <property type="evidence" value="ECO:0007669"/>
    <property type="project" value="InterPro"/>
</dbReference>
<reference evidence="9 10" key="1">
    <citation type="submission" date="2018-11" db="EMBL/GenBank/DDBJ databases">
        <title>Genomes From Bacteria Associated with the Canine Oral Cavity: a Test Case for Automated Genome-Based Taxonomic Assignment.</title>
        <authorList>
            <person name="Coil D.A."/>
            <person name="Jospin G."/>
            <person name="Darling A.E."/>
            <person name="Wallis C."/>
            <person name="Davis I.J."/>
            <person name="Harris S."/>
            <person name="Eisen J.A."/>
            <person name="Holcombe L.J."/>
            <person name="O'Flynn C."/>
        </authorList>
    </citation>
    <scope>NUCLEOTIDE SEQUENCE [LARGE SCALE GENOMIC DNA]</scope>
    <source>
        <strain evidence="9 10">OH887_COT-365</strain>
    </source>
</reference>
<comment type="similarity">
    <text evidence="7">Belongs to the binding-protein-dependent transport system permease family.</text>
</comment>
<feature type="transmembrane region" description="Helical" evidence="7">
    <location>
        <begin position="12"/>
        <end position="30"/>
    </location>
</feature>
<evidence type="ECO:0000256" key="6">
    <source>
        <dbReference type="ARBA" id="ARBA00023136"/>
    </source>
</evidence>
<sequence length="274" mass="30017">MRTSRLTTALRYGVATALALVFLLPFHVILRNAFSTTQNITAPRWNWLPDQLNLTNLDSLLANDSIGIGRAMLNSAIMATLQTCGTVVVSLMAGYALARSTGWAARVLLGMTIFTLMVPAAATFVPMFIITAQFGWIDSFRGLVIPGMFSAFATYLFRQAFLDFPVELEDAALVDGCNPFTAFWRIVVPNAKETITAVGTIVLIGSWNAFLWPSLVGRDATRTVQVALSQFMTSQGVRYPELFMGSLIAIAPMLVVFLFLQRFLVQGLTTSGLR</sequence>
<feature type="transmembrane region" description="Helical" evidence="7">
    <location>
        <begin position="103"/>
        <end position="130"/>
    </location>
</feature>
<dbReference type="EMBL" id="RQZG01000001">
    <property type="protein sequence ID" value="RRD07316.1"/>
    <property type="molecule type" value="Genomic_DNA"/>
</dbReference>
<feature type="transmembrane region" description="Helical" evidence="7">
    <location>
        <begin position="76"/>
        <end position="97"/>
    </location>
</feature>
<keyword evidence="4 7" id="KW-0812">Transmembrane</keyword>
<accession>A0A3P1TEH7</accession>
<dbReference type="Gene3D" id="1.10.3720.10">
    <property type="entry name" value="MetI-like"/>
    <property type="match status" value="1"/>
</dbReference>
<keyword evidence="6 7" id="KW-0472">Membrane</keyword>
<dbReference type="PROSITE" id="PS50928">
    <property type="entry name" value="ABC_TM1"/>
    <property type="match status" value="1"/>
</dbReference>
<protein>
    <submittedName>
        <fullName evidence="9">Carbohydrate ABC transporter permease</fullName>
    </submittedName>
</protein>
<evidence type="ECO:0000313" key="10">
    <source>
        <dbReference type="Proteomes" id="UP000280819"/>
    </source>
</evidence>
<dbReference type="PANTHER" id="PTHR43744:SF12">
    <property type="entry name" value="ABC TRANSPORTER PERMEASE PROTEIN MG189-RELATED"/>
    <property type="match status" value="1"/>
</dbReference>
<feature type="domain" description="ABC transmembrane type-1" evidence="8">
    <location>
        <begin position="72"/>
        <end position="260"/>
    </location>
</feature>
<proteinExistence type="inferred from homology"/>
<evidence type="ECO:0000256" key="4">
    <source>
        <dbReference type="ARBA" id="ARBA00022692"/>
    </source>
</evidence>
<evidence type="ECO:0000256" key="5">
    <source>
        <dbReference type="ARBA" id="ARBA00022989"/>
    </source>
</evidence>
<evidence type="ECO:0000256" key="2">
    <source>
        <dbReference type="ARBA" id="ARBA00022448"/>
    </source>
</evidence>
<organism evidence="9 10">
    <name type="scientific">Arachnia propionica</name>
    <dbReference type="NCBI Taxonomy" id="1750"/>
    <lineage>
        <taxon>Bacteria</taxon>
        <taxon>Bacillati</taxon>
        <taxon>Actinomycetota</taxon>
        <taxon>Actinomycetes</taxon>
        <taxon>Propionibacteriales</taxon>
        <taxon>Propionibacteriaceae</taxon>
        <taxon>Arachnia</taxon>
    </lineage>
</organism>
<dbReference type="RefSeq" id="WP_124842414.1">
    <property type="nucleotide sequence ID" value="NZ_JAUNKP010000001.1"/>
</dbReference>
<dbReference type="AlphaFoldDB" id="A0A3P1TEH7"/>
<dbReference type="PANTHER" id="PTHR43744">
    <property type="entry name" value="ABC TRANSPORTER PERMEASE PROTEIN MG189-RELATED-RELATED"/>
    <property type="match status" value="1"/>
</dbReference>
<dbReference type="Pfam" id="PF00528">
    <property type="entry name" value="BPD_transp_1"/>
    <property type="match status" value="1"/>
</dbReference>
<comment type="subcellular location">
    <subcellularLocation>
        <location evidence="1 7">Cell membrane</location>
        <topology evidence="1 7">Multi-pass membrane protein</topology>
    </subcellularLocation>
</comment>
<evidence type="ECO:0000256" key="7">
    <source>
        <dbReference type="RuleBase" id="RU363032"/>
    </source>
</evidence>
<dbReference type="InterPro" id="IPR000515">
    <property type="entry name" value="MetI-like"/>
</dbReference>
<dbReference type="OrthoDB" id="61122at2"/>
<dbReference type="GO" id="GO:0005886">
    <property type="term" value="C:plasma membrane"/>
    <property type="evidence" value="ECO:0007669"/>
    <property type="project" value="UniProtKB-SubCell"/>
</dbReference>